<keyword evidence="1" id="KW-0732">Signal</keyword>
<dbReference type="OrthoDB" id="2654667at2"/>
<gene>
    <name evidence="2" type="ORF">N780_18870</name>
</gene>
<sequence length="160" mass="17672">MRKMAMVLIGLLLLSIGLTGCGNEESKHDGGNHDVVMGDIQETTASKEALPSFLDEKHEDIKTIYQGAAQHQDLLEQMPCYCGCGDSVGHMNNYDCFIHDQDDQSIVWDDHGTKCNVCLEIAAKAMIEYSKGESVKDIRTMIDETYKEGYAKPTPTPPVS</sequence>
<feature type="chain" id="PRO_5039134200" description="Lipoprotein" evidence="1">
    <location>
        <begin position="21"/>
        <end position="160"/>
    </location>
</feature>
<dbReference type="RefSeq" id="WP_036782648.1">
    <property type="nucleotide sequence ID" value="NZ_AVBG01000005.1"/>
</dbReference>
<feature type="signal peptide" evidence="1">
    <location>
        <begin position="1"/>
        <end position="20"/>
    </location>
</feature>
<dbReference type="AlphaFoldDB" id="A0A0A2UUT9"/>
<organism evidence="2 3">
    <name type="scientific">Pontibacillus chungwhensis BH030062</name>
    <dbReference type="NCBI Taxonomy" id="1385513"/>
    <lineage>
        <taxon>Bacteria</taxon>
        <taxon>Bacillati</taxon>
        <taxon>Bacillota</taxon>
        <taxon>Bacilli</taxon>
        <taxon>Bacillales</taxon>
        <taxon>Bacillaceae</taxon>
        <taxon>Pontibacillus</taxon>
    </lineage>
</organism>
<evidence type="ECO:0000313" key="2">
    <source>
        <dbReference type="EMBL" id="KGP91689.1"/>
    </source>
</evidence>
<dbReference type="eggNOG" id="ENOG502ZVWF">
    <property type="taxonomic scope" value="Bacteria"/>
</dbReference>
<evidence type="ECO:0000256" key="1">
    <source>
        <dbReference type="SAM" id="SignalP"/>
    </source>
</evidence>
<name>A0A0A2UUT9_9BACI</name>
<dbReference type="InterPro" id="IPR025673">
    <property type="entry name" value="PCYCGC"/>
</dbReference>
<keyword evidence="3" id="KW-1185">Reference proteome</keyword>
<evidence type="ECO:0000313" key="3">
    <source>
        <dbReference type="Proteomes" id="UP000030153"/>
    </source>
</evidence>
<dbReference type="STRING" id="1385513.N780_18870"/>
<dbReference type="EMBL" id="AVBG01000005">
    <property type="protein sequence ID" value="KGP91689.1"/>
    <property type="molecule type" value="Genomic_DNA"/>
</dbReference>
<dbReference type="Pfam" id="PF13798">
    <property type="entry name" value="PCYCGC"/>
    <property type="match status" value="1"/>
</dbReference>
<proteinExistence type="predicted"/>
<evidence type="ECO:0008006" key="4">
    <source>
        <dbReference type="Google" id="ProtNLM"/>
    </source>
</evidence>
<protein>
    <recommendedName>
        <fullName evidence="4">Lipoprotein</fullName>
    </recommendedName>
</protein>
<comment type="caution">
    <text evidence="2">The sequence shown here is derived from an EMBL/GenBank/DDBJ whole genome shotgun (WGS) entry which is preliminary data.</text>
</comment>
<reference evidence="2 3" key="1">
    <citation type="submission" date="2013-08" db="EMBL/GenBank/DDBJ databases">
        <title>Genome of Pontibacillus chungwhensis.</title>
        <authorList>
            <person name="Wang Q."/>
            <person name="Wang G."/>
        </authorList>
    </citation>
    <scope>NUCLEOTIDE SEQUENCE [LARGE SCALE GENOMIC DNA]</scope>
    <source>
        <strain evidence="2 3">BH030062</strain>
    </source>
</reference>
<accession>A0A0A2UUT9</accession>
<dbReference type="PROSITE" id="PS51257">
    <property type="entry name" value="PROKAR_LIPOPROTEIN"/>
    <property type="match status" value="1"/>
</dbReference>
<dbReference type="Proteomes" id="UP000030153">
    <property type="component" value="Unassembled WGS sequence"/>
</dbReference>